<organism evidence="1 2">
    <name type="scientific">Panicum miliaceum</name>
    <name type="common">Proso millet</name>
    <name type="synonym">Broomcorn millet</name>
    <dbReference type="NCBI Taxonomy" id="4540"/>
    <lineage>
        <taxon>Eukaryota</taxon>
        <taxon>Viridiplantae</taxon>
        <taxon>Streptophyta</taxon>
        <taxon>Embryophyta</taxon>
        <taxon>Tracheophyta</taxon>
        <taxon>Spermatophyta</taxon>
        <taxon>Magnoliopsida</taxon>
        <taxon>Liliopsida</taxon>
        <taxon>Poales</taxon>
        <taxon>Poaceae</taxon>
        <taxon>PACMAD clade</taxon>
        <taxon>Panicoideae</taxon>
        <taxon>Panicodae</taxon>
        <taxon>Paniceae</taxon>
        <taxon>Panicinae</taxon>
        <taxon>Panicum</taxon>
        <taxon>Panicum sect. Panicum</taxon>
    </lineage>
</organism>
<accession>A0A3L6PF12</accession>
<dbReference type="OrthoDB" id="1912756at2759"/>
<evidence type="ECO:0000313" key="2">
    <source>
        <dbReference type="Proteomes" id="UP000275267"/>
    </source>
</evidence>
<dbReference type="InterPro" id="IPR011051">
    <property type="entry name" value="RmlC_Cupin_sf"/>
</dbReference>
<name>A0A3L6PF12_PANMI</name>
<dbReference type="Proteomes" id="UP000275267">
    <property type="component" value="Unassembled WGS sequence"/>
</dbReference>
<proteinExistence type="predicted"/>
<dbReference type="AlphaFoldDB" id="A0A3L6PF12"/>
<protein>
    <submittedName>
        <fullName evidence="1">Globulin-1 S allele-like</fullName>
    </submittedName>
</protein>
<gene>
    <name evidence="1" type="ORF">C2845_PM10G10710</name>
</gene>
<keyword evidence="2" id="KW-1185">Reference proteome</keyword>
<reference evidence="2" key="1">
    <citation type="journal article" date="2019" name="Nat. Commun.">
        <title>The genome of broomcorn millet.</title>
        <authorList>
            <person name="Zou C."/>
            <person name="Miki D."/>
            <person name="Li D."/>
            <person name="Tang Q."/>
            <person name="Xiao L."/>
            <person name="Rajput S."/>
            <person name="Deng P."/>
            <person name="Jia W."/>
            <person name="Huang R."/>
            <person name="Zhang M."/>
            <person name="Sun Y."/>
            <person name="Hu J."/>
            <person name="Fu X."/>
            <person name="Schnable P.S."/>
            <person name="Li F."/>
            <person name="Zhang H."/>
            <person name="Feng B."/>
            <person name="Zhu X."/>
            <person name="Liu R."/>
            <person name="Schnable J.C."/>
            <person name="Zhu J.-K."/>
            <person name="Zhang H."/>
        </authorList>
    </citation>
    <scope>NUCLEOTIDE SEQUENCE [LARGE SCALE GENOMIC DNA]</scope>
</reference>
<sequence>MFVKEGEGVVALLYEGRREPFRVRKGDVLVIPAGAVVYLLGQHTYSSWWFRVVKLLNPVSTTGRFEL</sequence>
<evidence type="ECO:0000313" key="1">
    <source>
        <dbReference type="EMBL" id="RLM54961.1"/>
    </source>
</evidence>
<dbReference type="InterPro" id="IPR014710">
    <property type="entry name" value="RmlC-like_jellyroll"/>
</dbReference>
<dbReference type="EMBL" id="PQIB02000018">
    <property type="protein sequence ID" value="RLM54961.1"/>
    <property type="molecule type" value="Genomic_DNA"/>
</dbReference>
<dbReference type="SUPFAM" id="SSF51182">
    <property type="entry name" value="RmlC-like cupins"/>
    <property type="match status" value="1"/>
</dbReference>
<dbReference type="Gene3D" id="2.60.120.10">
    <property type="entry name" value="Jelly Rolls"/>
    <property type="match status" value="1"/>
</dbReference>
<comment type="caution">
    <text evidence="1">The sequence shown here is derived from an EMBL/GenBank/DDBJ whole genome shotgun (WGS) entry which is preliminary data.</text>
</comment>